<dbReference type="InterPro" id="IPR029063">
    <property type="entry name" value="SAM-dependent_MTases_sf"/>
</dbReference>
<keyword evidence="1" id="KW-0507">mRNA processing</keyword>
<evidence type="ECO:0000313" key="4">
    <source>
        <dbReference type="Proteomes" id="UP000767238"/>
    </source>
</evidence>
<feature type="non-terminal residue" evidence="3">
    <location>
        <position position="356"/>
    </location>
</feature>
<reference evidence="3" key="1">
    <citation type="journal article" date="2021" name="J Fungi (Basel)">
        <title>Virulence traits and population genomics of the black yeast Aureobasidium melanogenum.</title>
        <authorList>
            <person name="Cernosa A."/>
            <person name="Sun X."/>
            <person name="Gostincar C."/>
            <person name="Fang C."/>
            <person name="Gunde-Cimerman N."/>
            <person name="Song Z."/>
        </authorList>
    </citation>
    <scope>NUCLEOTIDE SEQUENCE</scope>
    <source>
        <strain evidence="3">EXF-8016</strain>
    </source>
</reference>
<evidence type="ECO:0000259" key="2">
    <source>
        <dbReference type="Pfam" id="PF01728"/>
    </source>
</evidence>
<evidence type="ECO:0000313" key="3">
    <source>
        <dbReference type="EMBL" id="KAH0211181.1"/>
    </source>
</evidence>
<evidence type="ECO:0000256" key="1">
    <source>
        <dbReference type="RuleBase" id="RU368012"/>
    </source>
</evidence>
<dbReference type="Pfam" id="PF01728">
    <property type="entry name" value="FtsJ"/>
    <property type="match status" value="1"/>
</dbReference>
<keyword evidence="1" id="KW-0949">S-adenosyl-L-methionine</keyword>
<comment type="catalytic activity">
    <reaction evidence="1">
        <text>a 5'-end (N(7)-methyl 5'-triphosphoguanosine)-ribonucleoside in mRNA + S-adenosyl-L-methionine = a 5'-end (N(7)-methyl 5'-triphosphoguanosine)-(2'-O-methyl-ribonucleoside) in mRNA + S-adenosyl-L-homocysteine + H(+)</text>
        <dbReference type="Rhea" id="RHEA:67020"/>
        <dbReference type="Rhea" id="RHEA-COMP:17167"/>
        <dbReference type="Rhea" id="RHEA-COMP:17168"/>
        <dbReference type="ChEBI" id="CHEBI:15378"/>
        <dbReference type="ChEBI" id="CHEBI:57856"/>
        <dbReference type="ChEBI" id="CHEBI:59789"/>
        <dbReference type="ChEBI" id="CHEBI:156461"/>
        <dbReference type="ChEBI" id="CHEBI:167609"/>
        <dbReference type="EC" id="2.1.1.57"/>
    </reaction>
</comment>
<keyword evidence="1" id="KW-0489">Methyltransferase</keyword>
<dbReference type="GO" id="GO:0016556">
    <property type="term" value="P:mRNA modification"/>
    <property type="evidence" value="ECO:0007669"/>
    <property type="project" value="UniProtKB-UniRule"/>
</dbReference>
<dbReference type="EC" id="2.1.1.57" evidence="1"/>
<dbReference type="GO" id="GO:0006370">
    <property type="term" value="P:7-methylguanosine mRNA capping"/>
    <property type="evidence" value="ECO:0007669"/>
    <property type="project" value="UniProtKB-UniRule"/>
</dbReference>
<reference evidence="3" key="2">
    <citation type="submission" date="2021-08" db="EMBL/GenBank/DDBJ databases">
        <authorList>
            <person name="Gostincar C."/>
            <person name="Sun X."/>
            <person name="Song Z."/>
            <person name="Gunde-Cimerman N."/>
        </authorList>
    </citation>
    <scope>NUCLEOTIDE SEQUENCE</scope>
    <source>
        <strain evidence="3">EXF-8016</strain>
    </source>
</reference>
<dbReference type="GO" id="GO:0032259">
    <property type="term" value="P:methylation"/>
    <property type="evidence" value="ECO:0007669"/>
    <property type="project" value="UniProtKB-KW"/>
</dbReference>
<dbReference type="SUPFAM" id="SSF53335">
    <property type="entry name" value="S-adenosyl-L-methionine-dependent methyltransferases"/>
    <property type="match status" value="1"/>
</dbReference>
<dbReference type="PANTHER" id="PTHR16121">
    <property type="entry name" value="CAP-SPECIFIC MRNA (NUCLEOSIDE-2'-O-)-METHYLTRANSFERASE 1-RELATED"/>
    <property type="match status" value="1"/>
</dbReference>
<organism evidence="3 4">
    <name type="scientific">Aureobasidium melanogenum</name>
    <name type="common">Aureobasidium pullulans var. melanogenum</name>
    <dbReference type="NCBI Taxonomy" id="46634"/>
    <lineage>
        <taxon>Eukaryota</taxon>
        <taxon>Fungi</taxon>
        <taxon>Dikarya</taxon>
        <taxon>Ascomycota</taxon>
        <taxon>Pezizomycotina</taxon>
        <taxon>Dothideomycetes</taxon>
        <taxon>Dothideomycetidae</taxon>
        <taxon>Dothideales</taxon>
        <taxon>Saccotheciaceae</taxon>
        <taxon>Aureobasidium</taxon>
    </lineage>
</organism>
<dbReference type="PANTHER" id="PTHR16121:SF0">
    <property type="entry name" value="CAP-SPECIFIC MRNA (NUCLEOSIDE-2'-O-)-METHYLTRANSFERASE 1"/>
    <property type="match status" value="1"/>
</dbReference>
<keyword evidence="1" id="KW-0506">mRNA capping</keyword>
<protein>
    <recommendedName>
        <fullName evidence="1">Cap-specific mRNA (nucleoside-2'-O-)-methyltransferase 1</fullName>
        <ecNumber evidence="1">2.1.1.57</ecNumber>
    </recommendedName>
    <alternativeName>
        <fullName evidence="1">Cap1 2'O-ribose methyltransferase 1</fullName>
    </alternativeName>
</protein>
<comment type="subcellular location">
    <subcellularLocation>
        <location evidence="1">Nucleus</location>
    </subcellularLocation>
</comment>
<keyword evidence="1" id="KW-0808">Transferase</keyword>
<dbReference type="EMBL" id="JAHFYH010000144">
    <property type="protein sequence ID" value="KAH0211181.1"/>
    <property type="molecule type" value="Genomic_DNA"/>
</dbReference>
<keyword evidence="1" id="KW-0539">Nucleus</keyword>
<dbReference type="GO" id="GO:0005634">
    <property type="term" value="C:nucleus"/>
    <property type="evidence" value="ECO:0007669"/>
    <property type="project" value="UniProtKB-SubCell"/>
</dbReference>
<gene>
    <name evidence="3" type="ORF">KCV03_g9802</name>
</gene>
<sequence length="356" mass="41305">MDIEEPQTKSSISASEELRNYLSTDSGYLRLNEVQLRVNKGWKSKKADRYFANQRHSADHANEKLQRRFFSIMVEIGKELNEATTAFKLDPHSNVLDFCMAPGGSIKCVLELNPNVRVDAFSLPQEQGGHRVLLPNWTKDERVSIRWIDVTMFAEEMGHLEDEYNRTDWKSSAQKWPYKTECYDLIICDGQVLRTHQGQELKESVEPIRLTCAQLYLGLKRIRPGGTLVVLLHRINTPRNFRIIHLFHKFSHVQLFKPATSHKMKSSFYLVAKNIRPDEKAYAEAMAHFKKLWDHATYGIDNESQAEFSTEWEILKKSLQPEIDEFGATFIELARPIWKIQEEALAKATFLKKMSD</sequence>
<comment type="caution">
    <text evidence="3">The sequence shown here is derived from an EMBL/GenBank/DDBJ whole genome shotgun (WGS) entry which is preliminary data.</text>
</comment>
<comment type="function">
    <text evidence="1">S-adenosyl-L-methionine-dependent methyltransferase that mediates RNA cap1 2'-O-ribose methylation to the 5'-cap structure of RNAs. Methylates the ribose of the first nucleotide of a m(7)GpppG-capped mRNA to produce m(7)GpppNmp (cap1).</text>
</comment>
<dbReference type="GO" id="GO:0003676">
    <property type="term" value="F:nucleic acid binding"/>
    <property type="evidence" value="ECO:0007669"/>
    <property type="project" value="UniProtKB-UniRule"/>
</dbReference>
<dbReference type="OrthoDB" id="417125at2759"/>
<dbReference type="InterPro" id="IPR002877">
    <property type="entry name" value="RNA_MeTrfase_FtsJ_dom"/>
</dbReference>
<dbReference type="Gene3D" id="3.40.50.150">
    <property type="entry name" value="Vaccinia Virus protein VP39"/>
    <property type="match status" value="1"/>
</dbReference>
<feature type="domain" description="Ribosomal RNA methyltransferase FtsJ" evidence="2">
    <location>
        <begin position="80"/>
        <end position="274"/>
    </location>
</feature>
<dbReference type="AlphaFoldDB" id="A0A9P8K3F9"/>
<proteinExistence type="predicted"/>
<dbReference type="GO" id="GO:0004483">
    <property type="term" value="F:methyltransferase cap1 activity"/>
    <property type="evidence" value="ECO:0007669"/>
    <property type="project" value="UniProtKB-UniRule"/>
</dbReference>
<name>A0A9P8K3F9_AURME</name>
<dbReference type="GO" id="GO:0005737">
    <property type="term" value="C:cytoplasm"/>
    <property type="evidence" value="ECO:0007669"/>
    <property type="project" value="TreeGrafter"/>
</dbReference>
<dbReference type="Proteomes" id="UP000767238">
    <property type="component" value="Unassembled WGS sequence"/>
</dbReference>
<dbReference type="InterPro" id="IPR050851">
    <property type="entry name" value="mRNA_Cap_2O-Ribose_MeTrfase"/>
</dbReference>
<accession>A0A9P8K3F9</accession>